<dbReference type="GO" id="GO:0000032">
    <property type="term" value="P:cell wall mannoprotein biosynthetic process"/>
    <property type="evidence" value="ECO:0007669"/>
    <property type="project" value="TreeGrafter"/>
</dbReference>
<protein>
    <submittedName>
        <fullName evidence="4">Glycolipid 2-alpha-mannosyltransferase 2</fullName>
    </submittedName>
</protein>
<proteinExistence type="inferred from homology"/>
<dbReference type="PANTHER" id="PTHR31121">
    <property type="entry name" value="ALPHA-1,2 MANNOSYLTRANSFERASE KTR1"/>
    <property type="match status" value="1"/>
</dbReference>
<dbReference type="RefSeq" id="XP_062630487.1">
    <property type="nucleotide sequence ID" value="XM_062774503.1"/>
</dbReference>
<evidence type="ECO:0000256" key="1">
    <source>
        <dbReference type="ARBA" id="ARBA00007677"/>
    </source>
</evidence>
<dbReference type="PANTHER" id="PTHR31121:SF6">
    <property type="entry name" value="ALPHA-1,2 MANNOSYLTRANSFERASE KTR1"/>
    <property type="match status" value="1"/>
</dbReference>
<gene>
    <name evidence="4" type="primary">MNT2</name>
    <name evidence="4" type="ORF">LOC62_06G007980</name>
</gene>
<comment type="similarity">
    <text evidence="1">Belongs to the glycosyltransferase 15 family.</text>
</comment>
<dbReference type="GO" id="GO:0016020">
    <property type="term" value="C:membrane"/>
    <property type="evidence" value="ECO:0007669"/>
    <property type="project" value="InterPro"/>
</dbReference>
<evidence type="ECO:0000313" key="4">
    <source>
        <dbReference type="EMBL" id="WOO84461.1"/>
    </source>
</evidence>
<dbReference type="InterPro" id="IPR029044">
    <property type="entry name" value="Nucleotide-diphossugar_trans"/>
</dbReference>
<keyword evidence="5" id="KW-1185">Reference proteome</keyword>
<organism evidence="4 5">
    <name type="scientific">Vanrija pseudolonga</name>
    <dbReference type="NCBI Taxonomy" id="143232"/>
    <lineage>
        <taxon>Eukaryota</taxon>
        <taxon>Fungi</taxon>
        <taxon>Dikarya</taxon>
        <taxon>Basidiomycota</taxon>
        <taxon>Agaricomycotina</taxon>
        <taxon>Tremellomycetes</taxon>
        <taxon>Trichosporonales</taxon>
        <taxon>Trichosporonaceae</taxon>
        <taxon>Vanrija</taxon>
    </lineage>
</organism>
<evidence type="ECO:0000256" key="2">
    <source>
        <dbReference type="ARBA" id="ARBA00022679"/>
    </source>
</evidence>
<feature type="compositionally biased region" description="Polar residues" evidence="3">
    <location>
        <begin position="41"/>
        <end position="51"/>
    </location>
</feature>
<dbReference type="InterPro" id="IPR002685">
    <property type="entry name" value="Glyco_trans_15"/>
</dbReference>
<dbReference type="FunFam" id="3.90.550.10:FF:000051">
    <property type="entry name" value="Alpha-1,2-mannosyltransferase (Ktr4)"/>
    <property type="match status" value="1"/>
</dbReference>
<evidence type="ECO:0000256" key="3">
    <source>
        <dbReference type="SAM" id="MobiDB-lite"/>
    </source>
</evidence>
<dbReference type="Gene3D" id="3.90.550.10">
    <property type="entry name" value="Spore Coat Polysaccharide Biosynthesis Protein SpsA, Chain A"/>
    <property type="match status" value="1"/>
</dbReference>
<dbReference type="GeneID" id="87811150"/>
<dbReference type="GO" id="GO:0000026">
    <property type="term" value="F:alpha-1,2-mannosyltransferase activity"/>
    <property type="evidence" value="ECO:0007669"/>
    <property type="project" value="TreeGrafter"/>
</dbReference>
<dbReference type="Proteomes" id="UP000827549">
    <property type="component" value="Chromosome 6"/>
</dbReference>
<reference evidence="4" key="1">
    <citation type="submission" date="2023-10" db="EMBL/GenBank/DDBJ databases">
        <authorList>
            <person name="Noh H."/>
        </authorList>
    </citation>
    <scope>NUCLEOTIDE SEQUENCE</scope>
    <source>
        <strain evidence="4">DUCC4014</strain>
    </source>
</reference>
<dbReference type="SUPFAM" id="SSF53448">
    <property type="entry name" value="Nucleotide-diphospho-sugar transferases"/>
    <property type="match status" value="1"/>
</dbReference>
<keyword evidence="2" id="KW-0808">Transferase</keyword>
<dbReference type="Pfam" id="PF01793">
    <property type="entry name" value="Glyco_transf_15"/>
    <property type="match status" value="1"/>
</dbReference>
<name>A0AAF1BKC0_9TREE</name>
<dbReference type="EMBL" id="CP086719">
    <property type="protein sequence ID" value="WOO84461.1"/>
    <property type="molecule type" value="Genomic_DNA"/>
</dbReference>
<accession>A0AAF1BKC0</accession>
<dbReference type="GO" id="GO:0006487">
    <property type="term" value="P:protein N-linked glycosylation"/>
    <property type="evidence" value="ECO:0007669"/>
    <property type="project" value="TreeGrafter"/>
</dbReference>
<dbReference type="AlphaFoldDB" id="A0AAF1BKC0"/>
<evidence type="ECO:0000313" key="5">
    <source>
        <dbReference type="Proteomes" id="UP000827549"/>
    </source>
</evidence>
<dbReference type="GO" id="GO:0005794">
    <property type="term" value="C:Golgi apparatus"/>
    <property type="evidence" value="ECO:0007669"/>
    <property type="project" value="TreeGrafter"/>
</dbReference>
<sequence>MTPRWKYVGGALGILVGLHLLLSLHSDYRSHTAGLLPSSWTKSGAGSSGSEDQAIGSWHSSELPPEGAIPQMPSSDDLRLAKDKLKDRRRAKAVIFSLARNSDLYDLLSSMKQMEDRFNHWAQYDYIFLNDDDFTDEFKEKTSALTSANCKYGKIDPDHWHQPDWIDEEKATAARKEMTRKKIIYGHSVPYRNMCRFNSGFFFRHPLLDDYDYYWRMEPSVKYFCDLDYDPFLLMQDQGKQYGFTLSLYEYIETIPTLWNATKEFIQLHPEYVAEGNSMGFLSDDGGETYNKCHFWSNFEIGDLNLWRSDAYMKYFEFLDQKGGFYYERWGDAPVHSIAASLFLPKEKIHWFDDIGYRHDPFQHCPQNDAHKRGKCWCNPADTFDFESYSCTQKWIDIFPKP</sequence>
<feature type="region of interest" description="Disordered" evidence="3">
    <location>
        <begin position="41"/>
        <end position="76"/>
    </location>
</feature>